<reference evidence="2 3" key="1">
    <citation type="submission" date="2015-04" db="EMBL/GenBank/DDBJ databases">
        <authorList>
            <person name="Syromyatnikov M.Y."/>
            <person name="Popov V.N."/>
        </authorList>
    </citation>
    <scope>NUCLEOTIDE SEQUENCE [LARGE SCALE GENOMIC DNA]</scope>
</reference>
<evidence type="ECO:0000313" key="3">
    <source>
        <dbReference type="Proteomes" id="UP000183832"/>
    </source>
</evidence>
<dbReference type="EMBL" id="CVRI01000051">
    <property type="protein sequence ID" value="CRK99613.1"/>
    <property type="molecule type" value="Genomic_DNA"/>
</dbReference>
<protein>
    <submittedName>
        <fullName evidence="2">CLUMA_CG012925, isoform A</fullName>
    </submittedName>
</protein>
<feature type="region of interest" description="Disordered" evidence="1">
    <location>
        <begin position="1"/>
        <end position="27"/>
    </location>
</feature>
<gene>
    <name evidence="2" type="ORF">CLUMA_CG012925</name>
</gene>
<organism evidence="2 3">
    <name type="scientific">Clunio marinus</name>
    <dbReference type="NCBI Taxonomy" id="568069"/>
    <lineage>
        <taxon>Eukaryota</taxon>
        <taxon>Metazoa</taxon>
        <taxon>Ecdysozoa</taxon>
        <taxon>Arthropoda</taxon>
        <taxon>Hexapoda</taxon>
        <taxon>Insecta</taxon>
        <taxon>Pterygota</taxon>
        <taxon>Neoptera</taxon>
        <taxon>Endopterygota</taxon>
        <taxon>Diptera</taxon>
        <taxon>Nematocera</taxon>
        <taxon>Chironomoidea</taxon>
        <taxon>Chironomidae</taxon>
        <taxon>Clunio</taxon>
    </lineage>
</organism>
<dbReference type="AlphaFoldDB" id="A0A1J1IH87"/>
<evidence type="ECO:0000313" key="2">
    <source>
        <dbReference type="EMBL" id="CRK99613.1"/>
    </source>
</evidence>
<sequence length="105" mass="12119">MKQSFRTNKPKTEEQKITGTSNKQTKGKLCDGCCQAEKNLAERRRSDLKIVNQVYYFEIKQEILLTVHHYSWFELVAISPLVTNNHLTWQNISSLDSKRVTGMSG</sequence>
<keyword evidence="3" id="KW-1185">Reference proteome</keyword>
<evidence type="ECO:0000256" key="1">
    <source>
        <dbReference type="SAM" id="MobiDB-lite"/>
    </source>
</evidence>
<accession>A0A1J1IH87</accession>
<dbReference type="Proteomes" id="UP000183832">
    <property type="component" value="Unassembled WGS sequence"/>
</dbReference>
<name>A0A1J1IH87_9DIPT</name>
<proteinExistence type="predicted"/>